<dbReference type="InterPro" id="IPR045229">
    <property type="entry name" value="TPP_enz"/>
</dbReference>
<dbReference type="SUPFAM" id="SSF52467">
    <property type="entry name" value="DHS-like NAD/FAD-binding domain"/>
    <property type="match status" value="1"/>
</dbReference>
<dbReference type="Pfam" id="PF00205">
    <property type="entry name" value="TPP_enzyme_M"/>
    <property type="match status" value="1"/>
</dbReference>
<dbReference type="GO" id="GO:0009097">
    <property type="term" value="P:isoleucine biosynthetic process"/>
    <property type="evidence" value="ECO:0007669"/>
    <property type="project" value="TreeGrafter"/>
</dbReference>
<evidence type="ECO:0000259" key="4">
    <source>
        <dbReference type="Pfam" id="PF00205"/>
    </source>
</evidence>
<dbReference type="RefSeq" id="WP_341777938.1">
    <property type="nucleotide sequence ID" value="NZ_JAAMOX010000002.1"/>
</dbReference>
<evidence type="ECO:0000313" key="8">
    <source>
        <dbReference type="Proteomes" id="UP000541033"/>
    </source>
</evidence>
<evidence type="ECO:0000259" key="6">
    <source>
        <dbReference type="Pfam" id="PF02776"/>
    </source>
</evidence>
<dbReference type="GO" id="GO:0009099">
    <property type="term" value="P:L-valine biosynthetic process"/>
    <property type="evidence" value="ECO:0007669"/>
    <property type="project" value="TreeGrafter"/>
</dbReference>
<comment type="similarity">
    <text evidence="1 3">Belongs to the TPP enzyme family.</text>
</comment>
<dbReference type="EC" id="2.2.1.6" evidence="7"/>
<name>A0A7X5R2G0_9MICO</name>
<proteinExistence type="inferred from homology"/>
<dbReference type="GO" id="GO:0005948">
    <property type="term" value="C:acetolactate synthase complex"/>
    <property type="evidence" value="ECO:0007669"/>
    <property type="project" value="TreeGrafter"/>
</dbReference>
<dbReference type="PANTHER" id="PTHR18968:SF167">
    <property type="entry name" value="ACETOLACTATE SYNTHASE LARGE SUBUNIT ILVB2-RELATED"/>
    <property type="match status" value="1"/>
</dbReference>
<dbReference type="PROSITE" id="PS00187">
    <property type="entry name" value="TPP_ENZYMES"/>
    <property type="match status" value="1"/>
</dbReference>
<dbReference type="EMBL" id="JAAMOX010000002">
    <property type="protein sequence ID" value="NIH54450.1"/>
    <property type="molecule type" value="Genomic_DNA"/>
</dbReference>
<gene>
    <name evidence="7" type="ORF">FHX76_002346</name>
</gene>
<evidence type="ECO:0000256" key="2">
    <source>
        <dbReference type="ARBA" id="ARBA00023052"/>
    </source>
</evidence>
<dbReference type="GO" id="GO:0003984">
    <property type="term" value="F:acetolactate synthase activity"/>
    <property type="evidence" value="ECO:0007669"/>
    <property type="project" value="UniProtKB-EC"/>
</dbReference>
<protein>
    <submittedName>
        <fullName evidence="7">Acetolactate synthase-1/2/3 large subunit</fullName>
        <ecNumber evidence="7">2.2.1.6</ecNumber>
    </submittedName>
</protein>
<dbReference type="GO" id="GO:0050660">
    <property type="term" value="F:flavin adenine dinucleotide binding"/>
    <property type="evidence" value="ECO:0007669"/>
    <property type="project" value="TreeGrafter"/>
</dbReference>
<comment type="caution">
    <text evidence="7">The sequence shown here is derived from an EMBL/GenBank/DDBJ whole genome shotgun (WGS) entry which is preliminary data.</text>
</comment>
<feature type="domain" description="Thiamine pyrophosphate enzyme N-terminal TPP-binding" evidence="6">
    <location>
        <begin position="21"/>
        <end position="124"/>
    </location>
</feature>
<dbReference type="AlphaFoldDB" id="A0A7X5R2G0"/>
<feature type="domain" description="Thiamine pyrophosphate enzyme central" evidence="4">
    <location>
        <begin position="208"/>
        <end position="337"/>
    </location>
</feature>
<dbReference type="Gene3D" id="3.40.50.1220">
    <property type="entry name" value="TPP-binding domain"/>
    <property type="match status" value="1"/>
</dbReference>
<dbReference type="CDD" id="cd00568">
    <property type="entry name" value="TPP_enzymes"/>
    <property type="match status" value="1"/>
</dbReference>
<sequence length="540" mass="56650">MEPVSTHQADRSQTVVEWHRNGGAAVVESLIAHGVDTVFGIPGTHNLEIYRHLKLRGLRVVTVRHEQGAGYAADGYSQVTGRQGVVLTTSGPAVLNAVAAAGTAYAESRPVLFLASGLASGAEGLDSGELHDTKDAFGAMACVTKWSRRAESTEDISASLADAFWQLTDGRPRPAFVEIPHDYLAGSWRGEVAQPRERRQLPVAPDRIEAAADLLIGSQRPGIVVGGGARGVSSLVRELAERLNAPVLTTCNGKGVLPESHPLSLGANIRLESAHTWANTRDALLVIGSELSDSDLWGGTITNSHIIRVDVDPAQLRRNASPAIGLAARAEEAVPALIDAIGSRRGAARDSDAAALRGVFASEADELGLSWRALHAELRAALPSDVIITGDSSQSTYFGTVHYFPVDQPNSLLYMPRSATLGYALPAAIGAQVACPDRAVVAIVGDGAVMFSVQEFATAVEQGLGVVVLVANNGGYREIREQQLSLGIEPVGVDLVQPDFAALAVALGGYGEVATDAADVARRAAAAIGRDRPTLISFVC</sequence>
<keyword evidence="2 3" id="KW-0786">Thiamine pyrophosphate</keyword>
<dbReference type="GO" id="GO:0000287">
    <property type="term" value="F:magnesium ion binding"/>
    <property type="evidence" value="ECO:0007669"/>
    <property type="project" value="InterPro"/>
</dbReference>
<organism evidence="7 8">
    <name type="scientific">Lysinibacter cavernae</name>
    <dbReference type="NCBI Taxonomy" id="1640652"/>
    <lineage>
        <taxon>Bacteria</taxon>
        <taxon>Bacillati</taxon>
        <taxon>Actinomycetota</taxon>
        <taxon>Actinomycetes</taxon>
        <taxon>Micrococcales</taxon>
        <taxon>Microbacteriaceae</taxon>
        <taxon>Lysinibacter</taxon>
    </lineage>
</organism>
<dbReference type="InterPro" id="IPR029061">
    <property type="entry name" value="THDP-binding"/>
</dbReference>
<dbReference type="InterPro" id="IPR011766">
    <property type="entry name" value="TPP_enzyme_TPP-bd"/>
</dbReference>
<dbReference type="SUPFAM" id="SSF52518">
    <property type="entry name" value="Thiamin diphosphate-binding fold (THDP-binding)"/>
    <property type="match status" value="2"/>
</dbReference>
<evidence type="ECO:0000313" key="7">
    <source>
        <dbReference type="EMBL" id="NIH54450.1"/>
    </source>
</evidence>
<evidence type="ECO:0000256" key="1">
    <source>
        <dbReference type="ARBA" id="ARBA00007812"/>
    </source>
</evidence>
<reference evidence="7 8" key="1">
    <citation type="submission" date="2020-02" db="EMBL/GenBank/DDBJ databases">
        <title>Sequencing the genomes of 1000 actinobacteria strains.</title>
        <authorList>
            <person name="Klenk H.-P."/>
        </authorList>
    </citation>
    <scope>NUCLEOTIDE SEQUENCE [LARGE SCALE GENOMIC DNA]</scope>
    <source>
        <strain evidence="7 8">DSM 27960</strain>
    </source>
</reference>
<evidence type="ECO:0000259" key="5">
    <source>
        <dbReference type="Pfam" id="PF02775"/>
    </source>
</evidence>
<keyword evidence="7" id="KW-0808">Transferase</keyword>
<dbReference type="InterPro" id="IPR012001">
    <property type="entry name" value="Thiamin_PyroP_enz_TPP-bd_dom"/>
</dbReference>
<dbReference type="CDD" id="cd07035">
    <property type="entry name" value="TPP_PYR_POX_like"/>
    <property type="match status" value="1"/>
</dbReference>
<keyword evidence="8" id="KW-1185">Reference proteome</keyword>
<dbReference type="GO" id="GO:0030976">
    <property type="term" value="F:thiamine pyrophosphate binding"/>
    <property type="evidence" value="ECO:0007669"/>
    <property type="project" value="InterPro"/>
</dbReference>
<dbReference type="InterPro" id="IPR000399">
    <property type="entry name" value="TPP-bd_CS"/>
</dbReference>
<feature type="domain" description="Thiamine pyrophosphate enzyme TPP-binding" evidence="5">
    <location>
        <begin position="401"/>
        <end position="537"/>
    </location>
</feature>
<dbReference type="InterPro" id="IPR029035">
    <property type="entry name" value="DHS-like_NAD/FAD-binding_dom"/>
</dbReference>
<dbReference type="Proteomes" id="UP000541033">
    <property type="component" value="Unassembled WGS sequence"/>
</dbReference>
<accession>A0A7X5R2G0</accession>
<evidence type="ECO:0000256" key="3">
    <source>
        <dbReference type="RuleBase" id="RU362132"/>
    </source>
</evidence>
<dbReference type="InterPro" id="IPR012000">
    <property type="entry name" value="Thiamin_PyroP_enz_cen_dom"/>
</dbReference>
<dbReference type="Pfam" id="PF02776">
    <property type="entry name" value="TPP_enzyme_N"/>
    <property type="match status" value="1"/>
</dbReference>
<dbReference type="PANTHER" id="PTHR18968">
    <property type="entry name" value="THIAMINE PYROPHOSPHATE ENZYMES"/>
    <property type="match status" value="1"/>
</dbReference>
<dbReference type="Gene3D" id="3.40.50.970">
    <property type="match status" value="2"/>
</dbReference>
<dbReference type="Pfam" id="PF02775">
    <property type="entry name" value="TPP_enzyme_C"/>
    <property type="match status" value="1"/>
</dbReference>